<organism evidence="9 10">
    <name type="scientific">Candidatus Thiomargarita nelsonii</name>
    <dbReference type="NCBI Taxonomy" id="1003181"/>
    <lineage>
        <taxon>Bacteria</taxon>
        <taxon>Pseudomonadati</taxon>
        <taxon>Pseudomonadota</taxon>
        <taxon>Gammaproteobacteria</taxon>
        <taxon>Thiotrichales</taxon>
        <taxon>Thiotrichaceae</taxon>
        <taxon>Thiomargarita</taxon>
    </lineage>
</organism>
<keyword evidence="3 9" id="KW-0418">Kinase</keyword>
<dbReference type="GO" id="GO:0004674">
    <property type="term" value="F:protein serine/threonine kinase activity"/>
    <property type="evidence" value="ECO:0007669"/>
    <property type="project" value="UniProtKB-KW"/>
</dbReference>
<evidence type="ECO:0000256" key="1">
    <source>
        <dbReference type="ARBA" id="ARBA00022679"/>
    </source>
</evidence>
<dbReference type="SUPFAM" id="SSF56112">
    <property type="entry name" value="Protein kinase-like (PK-like)"/>
    <property type="match status" value="1"/>
</dbReference>
<evidence type="ECO:0000313" key="9">
    <source>
        <dbReference type="EMBL" id="OAD19401.1"/>
    </source>
</evidence>
<name>A0A176RUI7_9GAMM</name>
<feature type="domain" description="Protein kinase" evidence="8">
    <location>
        <begin position="324"/>
        <end position="528"/>
    </location>
</feature>
<feature type="chain" id="PRO_5008048941" evidence="7">
    <location>
        <begin position="21"/>
        <end position="528"/>
    </location>
</feature>
<dbReference type="Proteomes" id="UP000076962">
    <property type="component" value="Unassembled WGS sequence"/>
</dbReference>
<evidence type="ECO:0000313" key="10">
    <source>
        <dbReference type="Proteomes" id="UP000076962"/>
    </source>
</evidence>
<dbReference type="AlphaFoldDB" id="A0A176RUI7"/>
<feature type="binding site" evidence="6">
    <location>
        <position position="356"/>
    </location>
    <ligand>
        <name>ATP</name>
        <dbReference type="ChEBI" id="CHEBI:30616"/>
    </ligand>
</feature>
<evidence type="ECO:0000256" key="2">
    <source>
        <dbReference type="ARBA" id="ARBA00022741"/>
    </source>
</evidence>
<dbReference type="InterPro" id="IPR011990">
    <property type="entry name" value="TPR-like_helical_dom_sf"/>
</dbReference>
<evidence type="ECO:0000256" key="4">
    <source>
        <dbReference type="ARBA" id="ARBA00022840"/>
    </source>
</evidence>
<gene>
    <name evidence="9" type="ORF">THIOM_004966</name>
</gene>
<dbReference type="InterPro" id="IPR017441">
    <property type="entry name" value="Protein_kinase_ATP_BS"/>
</dbReference>
<feature type="signal peptide" evidence="7">
    <location>
        <begin position="1"/>
        <end position="20"/>
    </location>
</feature>
<comment type="similarity">
    <text evidence="5">Belongs to the protein kinase superfamily. Ser/Thr protein kinase family. GCN2 subfamily.</text>
</comment>
<dbReference type="GO" id="GO:0005524">
    <property type="term" value="F:ATP binding"/>
    <property type="evidence" value="ECO:0007669"/>
    <property type="project" value="UniProtKB-UniRule"/>
</dbReference>
<keyword evidence="4 6" id="KW-0067">ATP-binding</keyword>
<evidence type="ECO:0000256" key="5">
    <source>
        <dbReference type="ARBA" id="ARBA00037982"/>
    </source>
</evidence>
<evidence type="ECO:0000256" key="3">
    <source>
        <dbReference type="ARBA" id="ARBA00022777"/>
    </source>
</evidence>
<dbReference type="Pfam" id="PF00069">
    <property type="entry name" value="Pkinase"/>
    <property type="match status" value="1"/>
</dbReference>
<protein>
    <submittedName>
        <fullName evidence="9">Secreted protein containing Serine/threonine protein kinase-related domain protein</fullName>
        <ecNumber evidence="9">2.7.-.-</ecNumber>
    </submittedName>
</protein>
<evidence type="ECO:0000259" key="8">
    <source>
        <dbReference type="PROSITE" id="PS50011"/>
    </source>
</evidence>
<dbReference type="PROSITE" id="PS00108">
    <property type="entry name" value="PROTEIN_KINASE_ST"/>
    <property type="match status" value="1"/>
</dbReference>
<accession>A0A176RUI7</accession>
<evidence type="ECO:0000256" key="7">
    <source>
        <dbReference type="SAM" id="SignalP"/>
    </source>
</evidence>
<dbReference type="PROSITE" id="PS00107">
    <property type="entry name" value="PROTEIN_KINASE_ATP"/>
    <property type="match status" value="1"/>
</dbReference>
<keyword evidence="1 9" id="KW-0808">Transferase</keyword>
<dbReference type="PROSITE" id="PS50011">
    <property type="entry name" value="PROTEIN_KINASE_DOM"/>
    <property type="match status" value="1"/>
</dbReference>
<dbReference type="InterPro" id="IPR000719">
    <property type="entry name" value="Prot_kinase_dom"/>
</dbReference>
<dbReference type="Gene3D" id="1.25.40.10">
    <property type="entry name" value="Tetratricopeptide repeat domain"/>
    <property type="match status" value="1"/>
</dbReference>
<dbReference type="InterPro" id="IPR008271">
    <property type="entry name" value="Ser/Thr_kinase_AS"/>
</dbReference>
<dbReference type="EC" id="2.7.-.-" evidence="9"/>
<dbReference type="InterPro" id="IPR050339">
    <property type="entry name" value="CC_SR_Kinase"/>
</dbReference>
<comment type="caution">
    <text evidence="9">The sequence shown here is derived from an EMBL/GenBank/DDBJ whole genome shotgun (WGS) entry which is preliminary data.</text>
</comment>
<dbReference type="GO" id="GO:0005737">
    <property type="term" value="C:cytoplasm"/>
    <property type="evidence" value="ECO:0007669"/>
    <property type="project" value="TreeGrafter"/>
</dbReference>
<keyword evidence="2 6" id="KW-0547">Nucleotide-binding</keyword>
<dbReference type="PANTHER" id="PTHR11042">
    <property type="entry name" value="EUKARYOTIC TRANSLATION INITIATION FACTOR 2-ALPHA KINASE EIF2-ALPHA KINASE -RELATED"/>
    <property type="match status" value="1"/>
</dbReference>
<keyword evidence="7" id="KW-0732">Signal</keyword>
<dbReference type="Gene3D" id="1.10.510.10">
    <property type="entry name" value="Transferase(Phosphotransferase) domain 1"/>
    <property type="match status" value="1"/>
</dbReference>
<dbReference type="SMART" id="SM00220">
    <property type="entry name" value="S_TKc"/>
    <property type="match status" value="1"/>
</dbReference>
<dbReference type="SUPFAM" id="SSF48452">
    <property type="entry name" value="TPR-like"/>
    <property type="match status" value="1"/>
</dbReference>
<dbReference type="PANTHER" id="PTHR11042:SF190">
    <property type="entry name" value="MITOSIS INHIBITOR PROTEIN KINASE MIK1"/>
    <property type="match status" value="1"/>
</dbReference>
<keyword evidence="9" id="KW-0723">Serine/threonine-protein kinase</keyword>
<evidence type="ECO:0000256" key="6">
    <source>
        <dbReference type="PROSITE-ProRule" id="PRU10141"/>
    </source>
</evidence>
<proteinExistence type="inferred from homology"/>
<dbReference type="InterPro" id="IPR011009">
    <property type="entry name" value="Kinase-like_dom_sf"/>
</dbReference>
<dbReference type="PATRIC" id="fig|1003181.4.peg.6561"/>
<reference evidence="9 10" key="1">
    <citation type="submission" date="2016-05" db="EMBL/GenBank/DDBJ databases">
        <title>Single-cell genome of chain-forming Candidatus Thiomargarita nelsonii and comparison to other large sulfur-oxidizing bacteria.</title>
        <authorList>
            <person name="Winkel M."/>
            <person name="Salman V."/>
            <person name="Woyke T."/>
            <person name="Schulz-Vogt H."/>
            <person name="Richter M."/>
            <person name="Flood B."/>
            <person name="Bailey J."/>
            <person name="Amann R."/>
            <person name="Mussmann M."/>
        </authorList>
    </citation>
    <scope>NUCLEOTIDE SEQUENCE [LARGE SCALE GENOMIC DNA]</scope>
    <source>
        <strain evidence="9 10">THI036</strain>
    </source>
</reference>
<keyword evidence="10" id="KW-1185">Reference proteome</keyword>
<dbReference type="EMBL" id="LUTY01002814">
    <property type="protein sequence ID" value="OAD19401.1"/>
    <property type="molecule type" value="Genomic_DNA"/>
</dbReference>
<sequence>MSSSLLQIGLGSLLSSPAVAEFAAKAGEKAFSVLQAYFTFSADEISKGYQKSFENALGAIRDELDQKRSLVSSKLRRDFSAQFAEPIKIAGKGVHSDALKIFVKHKDKLFQIEKITESDLAALINFQSTVALTDFLLDQMQLIASVDEQLATFLRHDDLLGKAMLFFLREQFRTDPRFEKTLAALQREAILFNQQLMLDFMKNLRLSSQVKASDEFTRHDTETRRFIQKSVARLKGLPTQLPEYSRLALLVGSATSSTGDLQPADDLFSQVIENTQSDDEKALAYFNRFQVRLRCKAYDNALADLDAAIAINPEQYALHDVKTYPMVQLLGAGGMGCVFLCRNRNPLINKEQVVVKCFWETLKGSPNKVFKEAVAMREIAGDYVPEPLHAGYANPFKQERAFFVTEYIEGTIDGEGWLEKYGTMDLKTGWQVALSLAQALQVAHDKDIFHLDLKPANILLTDSPAAVPLKIIDFGLAQIGLLKQQEALTRQNKTGLSQFGQAVMGTLLSERHDINNLNILDDPYKLLR</sequence>